<keyword evidence="3" id="KW-1185">Reference proteome</keyword>
<feature type="transmembrane region" description="Helical" evidence="1">
    <location>
        <begin position="72"/>
        <end position="90"/>
    </location>
</feature>
<dbReference type="EMBL" id="CP130319">
    <property type="protein sequence ID" value="WNR44379.1"/>
    <property type="molecule type" value="Genomic_DNA"/>
</dbReference>
<dbReference type="RefSeq" id="WP_314799937.1">
    <property type="nucleotide sequence ID" value="NZ_CP130319.1"/>
</dbReference>
<evidence type="ECO:0000313" key="3">
    <source>
        <dbReference type="Proteomes" id="UP001304650"/>
    </source>
</evidence>
<evidence type="ECO:0000256" key="1">
    <source>
        <dbReference type="SAM" id="Phobius"/>
    </source>
</evidence>
<dbReference type="InterPro" id="IPR035238">
    <property type="entry name" value="DUF5345"/>
</dbReference>
<accession>A0AA96LQW9</accession>
<dbReference type="AlphaFoldDB" id="A0AA96LQW9"/>
<dbReference type="Proteomes" id="UP001304650">
    <property type="component" value="Chromosome"/>
</dbReference>
<feature type="transmembrane region" description="Helical" evidence="1">
    <location>
        <begin position="96"/>
        <end position="114"/>
    </location>
</feature>
<reference evidence="2" key="1">
    <citation type="submission" date="2022-02" db="EMBL/GenBank/DDBJ databases">
        <title>Paenibacillus sp. MBLB1832 Whole Genome Shotgun Sequencing.</title>
        <authorList>
            <person name="Hwang C.Y."/>
            <person name="Cho E.-S."/>
            <person name="Seo M.-J."/>
        </authorList>
    </citation>
    <scope>NUCLEOTIDE SEQUENCE</scope>
    <source>
        <strain evidence="2">MBLB1832</strain>
    </source>
</reference>
<name>A0AA96LQW9_9BACL</name>
<keyword evidence="1" id="KW-1133">Transmembrane helix</keyword>
<gene>
    <name evidence="2" type="ORF">MJB10_25510</name>
</gene>
<protein>
    <submittedName>
        <fullName evidence="2">YxlC family protein</fullName>
    </submittedName>
</protein>
<sequence>MDEDVKGRRSEGQEAITAQEEALSDAGVHRQLREGLAMIDRATDVPTPSAAWFERQIANAQSRQRSRLIRDLLILWIGALLVFYVFYLTVSAQPAAFLSIQAAAILIPAAWLLLKKQVTSHENN</sequence>
<dbReference type="Pfam" id="PF17280">
    <property type="entry name" value="DUF5345"/>
    <property type="match status" value="1"/>
</dbReference>
<organism evidence="2 3">
    <name type="scientific">Paenibacillus roseopurpureus</name>
    <dbReference type="NCBI Taxonomy" id="2918901"/>
    <lineage>
        <taxon>Bacteria</taxon>
        <taxon>Bacillati</taxon>
        <taxon>Bacillota</taxon>
        <taxon>Bacilli</taxon>
        <taxon>Bacillales</taxon>
        <taxon>Paenibacillaceae</taxon>
        <taxon>Paenibacillus</taxon>
    </lineage>
</organism>
<evidence type="ECO:0000313" key="2">
    <source>
        <dbReference type="EMBL" id="WNR44379.1"/>
    </source>
</evidence>
<proteinExistence type="predicted"/>
<keyword evidence="1" id="KW-0812">Transmembrane</keyword>
<dbReference type="KEGG" id="proo:MJB10_25510"/>
<keyword evidence="1" id="KW-0472">Membrane</keyword>